<reference evidence="2 3" key="2">
    <citation type="submission" date="2018-11" db="EMBL/GenBank/DDBJ databases">
        <authorList>
            <consortium name="Pathogen Informatics"/>
        </authorList>
    </citation>
    <scope>NUCLEOTIDE SEQUENCE [LARGE SCALE GENOMIC DNA]</scope>
</reference>
<sequence length="159" mass="16871">MPLTTDRRRNDNQLPQKISLLPPVYAGVWTGGKAVRNSSLGGPAKPTGNPAVGGPRPGKETRRVGHRGKIAVKLNHLLLMGRSSEITACSSLGLPKAAQATLRTAAGCEKSTIGTRSLPSTNRGVVAQQRLTKVDETTTKKPMSNGIASHSERRSQTSR</sequence>
<protein>
    <submittedName>
        <fullName evidence="2 4">Uncharacterized protein</fullName>
    </submittedName>
</protein>
<evidence type="ECO:0000313" key="4">
    <source>
        <dbReference type="WBParaSite" id="SBAD_0000244101-mRNA-1"/>
    </source>
</evidence>
<feature type="compositionally biased region" description="Basic and acidic residues" evidence="1">
    <location>
        <begin position="150"/>
        <end position="159"/>
    </location>
</feature>
<keyword evidence="3" id="KW-1185">Reference proteome</keyword>
<organism evidence="4">
    <name type="scientific">Soboliphyme baturini</name>
    <dbReference type="NCBI Taxonomy" id="241478"/>
    <lineage>
        <taxon>Eukaryota</taxon>
        <taxon>Metazoa</taxon>
        <taxon>Ecdysozoa</taxon>
        <taxon>Nematoda</taxon>
        <taxon>Enoplea</taxon>
        <taxon>Dorylaimia</taxon>
        <taxon>Dioctophymatida</taxon>
        <taxon>Dioctophymatoidea</taxon>
        <taxon>Soboliphymatidae</taxon>
        <taxon>Soboliphyme</taxon>
    </lineage>
</organism>
<name>A0A183IFD8_9BILA</name>
<evidence type="ECO:0000256" key="1">
    <source>
        <dbReference type="SAM" id="MobiDB-lite"/>
    </source>
</evidence>
<evidence type="ECO:0000313" key="3">
    <source>
        <dbReference type="Proteomes" id="UP000270296"/>
    </source>
</evidence>
<reference evidence="4" key="1">
    <citation type="submission" date="2016-06" db="UniProtKB">
        <authorList>
            <consortium name="WormBaseParasite"/>
        </authorList>
    </citation>
    <scope>IDENTIFICATION</scope>
</reference>
<gene>
    <name evidence="2" type="ORF">SBAD_LOCUS2332</name>
</gene>
<proteinExistence type="predicted"/>
<accession>A0A183IFD8</accession>
<feature type="region of interest" description="Disordered" evidence="1">
    <location>
        <begin position="115"/>
        <end position="159"/>
    </location>
</feature>
<dbReference type="AlphaFoldDB" id="A0A183IFD8"/>
<dbReference type="EMBL" id="UZAM01007178">
    <property type="protein sequence ID" value="VDO97290.1"/>
    <property type="molecule type" value="Genomic_DNA"/>
</dbReference>
<dbReference type="Proteomes" id="UP000270296">
    <property type="component" value="Unassembled WGS sequence"/>
</dbReference>
<evidence type="ECO:0000313" key="2">
    <source>
        <dbReference type="EMBL" id="VDO97290.1"/>
    </source>
</evidence>
<dbReference type="WBParaSite" id="SBAD_0000244101-mRNA-1">
    <property type="protein sequence ID" value="SBAD_0000244101-mRNA-1"/>
    <property type="gene ID" value="SBAD_0000244101"/>
</dbReference>
<feature type="region of interest" description="Disordered" evidence="1">
    <location>
        <begin position="36"/>
        <end position="63"/>
    </location>
</feature>